<keyword evidence="1" id="KW-0812">Transmembrane</keyword>
<evidence type="ECO:0000256" key="1">
    <source>
        <dbReference type="SAM" id="Phobius"/>
    </source>
</evidence>
<sequence length="326" mass="33716">MRRLTSGQDIDRERGAIAVMVAILMVVLLGSAALAVDFGRIATERGQLQNGADAAALAVADACANKTTSNTCSPNAPNTASTYARANTNDATGVAAPPTIDLSAGTVTVNTTTGSGSLPMTFARVIGIDAVPVNATATATWFYPTSGRSVLPLAFSTCEFIDDGKPHKILTQGGSKGAQDCNGRTPSNQILPGGMAWLAPTSSSGCIIDATVGQYYPGSQGASIPNNACKGVFVSSLLNQVVALPVYNDWNGVTGNGAAFMIQKWAGFRIEGWSFPSNQLGTWPAPTNNNGIYGTFLGYSGDPSYFTGGTTDPSHEGNLYVVKLTK</sequence>
<dbReference type="RefSeq" id="WP_229229857.1">
    <property type="nucleotide sequence ID" value="NZ_AP024525.1"/>
</dbReference>
<feature type="domain" description="Putative Flp pilus-assembly TadG-like N-terminal" evidence="2">
    <location>
        <begin position="15"/>
        <end position="62"/>
    </location>
</feature>
<feature type="transmembrane region" description="Helical" evidence="1">
    <location>
        <begin position="15"/>
        <end position="36"/>
    </location>
</feature>
<evidence type="ECO:0000313" key="4">
    <source>
        <dbReference type="Proteomes" id="UP001319861"/>
    </source>
</evidence>
<dbReference type="EMBL" id="AP024525">
    <property type="protein sequence ID" value="BCT77115.1"/>
    <property type="molecule type" value="Genomic_DNA"/>
</dbReference>
<dbReference type="InterPro" id="IPR028087">
    <property type="entry name" value="Tad_N"/>
</dbReference>
<evidence type="ECO:0000313" key="3">
    <source>
        <dbReference type="EMBL" id="BCT77115.1"/>
    </source>
</evidence>
<proteinExistence type="predicted"/>
<dbReference type="Proteomes" id="UP001319861">
    <property type="component" value="Chromosome"/>
</dbReference>
<keyword evidence="4" id="KW-1185">Reference proteome</keyword>
<evidence type="ECO:0000259" key="2">
    <source>
        <dbReference type="Pfam" id="PF13400"/>
    </source>
</evidence>
<organism evidence="3 4">
    <name type="scientific">Sinomonas cyclohexanicum</name>
    <name type="common">Corynebacterium cyclohexanicum</name>
    <dbReference type="NCBI Taxonomy" id="322009"/>
    <lineage>
        <taxon>Bacteria</taxon>
        <taxon>Bacillati</taxon>
        <taxon>Actinomycetota</taxon>
        <taxon>Actinomycetes</taxon>
        <taxon>Micrococcales</taxon>
        <taxon>Micrococcaceae</taxon>
        <taxon>Sinomonas</taxon>
    </lineage>
</organism>
<accession>A0ABM7PY95</accession>
<name>A0ABM7PY95_SINCY</name>
<keyword evidence="1" id="KW-1133">Transmembrane helix</keyword>
<keyword evidence="1" id="KW-0472">Membrane</keyword>
<dbReference type="Pfam" id="PF13400">
    <property type="entry name" value="Tad"/>
    <property type="match status" value="1"/>
</dbReference>
<reference evidence="3 4" key="1">
    <citation type="journal article" date="2021" name="J. Biosci. Bioeng.">
        <title>Identification and characterization of a chc gene cluster responsible for the aromatization pathway of cyclohexanecarboxylate degradation in Sinomonas cyclohexanicum ATCC 51369.</title>
        <authorList>
            <person name="Yamamoto T."/>
            <person name="Hasegawa Y."/>
            <person name="Lau P.C.K."/>
            <person name="Iwaki H."/>
        </authorList>
    </citation>
    <scope>NUCLEOTIDE SEQUENCE [LARGE SCALE GENOMIC DNA]</scope>
    <source>
        <strain evidence="3 4">ATCC 51369</strain>
    </source>
</reference>
<protein>
    <recommendedName>
        <fullName evidence="2">Putative Flp pilus-assembly TadG-like N-terminal domain-containing protein</fullName>
    </recommendedName>
</protein>
<gene>
    <name evidence="3" type="ORF">SCMU_29570</name>
</gene>